<protein>
    <submittedName>
        <fullName evidence="3">NAD(P)-dependent oxidoreductase</fullName>
    </submittedName>
</protein>
<evidence type="ECO:0000313" key="3">
    <source>
        <dbReference type="EMBL" id="QDZ15181.1"/>
    </source>
</evidence>
<dbReference type="AlphaFoldDB" id="A0A5B8M4M7"/>
<dbReference type="SUPFAM" id="SSF51735">
    <property type="entry name" value="NAD(P)-binding Rossmann-fold domains"/>
    <property type="match status" value="1"/>
</dbReference>
<name>A0A5B8M4M7_9MICO</name>
<comment type="similarity">
    <text evidence="1">Belongs to the NAD(P)-dependent epimerase/dehydratase family.</text>
</comment>
<evidence type="ECO:0000313" key="4">
    <source>
        <dbReference type="Proteomes" id="UP000320216"/>
    </source>
</evidence>
<reference evidence="3 4" key="1">
    <citation type="submission" date="2019-07" db="EMBL/GenBank/DDBJ databases">
        <title>Full genome sequence of Humibacter sp. WJ7-1.</title>
        <authorList>
            <person name="Im W.-T."/>
        </authorList>
    </citation>
    <scope>NUCLEOTIDE SEQUENCE [LARGE SCALE GENOMIC DNA]</scope>
    <source>
        <strain evidence="3 4">WJ7-1</strain>
    </source>
</reference>
<dbReference type="Gene3D" id="3.40.50.720">
    <property type="entry name" value="NAD(P)-binding Rossmann-like Domain"/>
    <property type="match status" value="1"/>
</dbReference>
<organism evidence="3 4">
    <name type="scientific">Humibacter ginsenosidimutans</name>
    <dbReference type="NCBI Taxonomy" id="2599293"/>
    <lineage>
        <taxon>Bacteria</taxon>
        <taxon>Bacillati</taxon>
        <taxon>Actinomycetota</taxon>
        <taxon>Actinomycetes</taxon>
        <taxon>Micrococcales</taxon>
        <taxon>Microbacteriaceae</taxon>
        <taxon>Humibacter</taxon>
    </lineage>
</organism>
<dbReference type="PANTHER" id="PTHR43000">
    <property type="entry name" value="DTDP-D-GLUCOSE 4,6-DEHYDRATASE-RELATED"/>
    <property type="match status" value="1"/>
</dbReference>
<evidence type="ECO:0000256" key="1">
    <source>
        <dbReference type="ARBA" id="ARBA00007637"/>
    </source>
</evidence>
<dbReference type="Pfam" id="PF01370">
    <property type="entry name" value="Epimerase"/>
    <property type="match status" value="1"/>
</dbReference>
<dbReference type="InterPro" id="IPR001509">
    <property type="entry name" value="Epimerase_deHydtase"/>
</dbReference>
<feature type="domain" description="NAD-dependent epimerase/dehydratase" evidence="2">
    <location>
        <begin position="2"/>
        <end position="233"/>
    </location>
</feature>
<sequence>MILVTSGLGFIGSHVTRALLDSGHEVLATTRTARQPVSFLRNRGGLTVAQLDVLDERQWEELASRFHVSAVVHLAAVHGDGGPIDDFVANVRGFGNALGFAHDAKADRLVYASSIGVYAGVEPPYREDMPLPPLAPHGIAAAKKTFELAADLTRSRTGSDVVGLRIGGVWGPLGNPASRFIGLPRLLHAALAGNTLSLDGNMACDLIHVDDVARAIASVVTARKLNHPIYNIGSGRATTDQEVVDAILQLIPDAPISISADAPCLEVGPLSIDRLVADTGFETRIPLQEGLRTYAHWIRTEAR</sequence>
<dbReference type="EMBL" id="CP042305">
    <property type="protein sequence ID" value="QDZ15181.1"/>
    <property type="molecule type" value="Genomic_DNA"/>
</dbReference>
<dbReference type="RefSeq" id="WP_146320787.1">
    <property type="nucleotide sequence ID" value="NZ_CP042305.1"/>
</dbReference>
<proteinExistence type="inferred from homology"/>
<dbReference type="Proteomes" id="UP000320216">
    <property type="component" value="Chromosome"/>
</dbReference>
<keyword evidence="4" id="KW-1185">Reference proteome</keyword>
<dbReference type="KEGG" id="huw:FPZ11_10750"/>
<dbReference type="OrthoDB" id="9801785at2"/>
<accession>A0A5B8M4M7</accession>
<evidence type="ECO:0000259" key="2">
    <source>
        <dbReference type="Pfam" id="PF01370"/>
    </source>
</evidence>
<dbReference type="InterPro" id="IPR036291">
    <property type="entry name" value="NAD(P)-bd_dom_sf"/>
</dbReference>
<gene>
    <name evidence="3" type="ORF">FPZ11_10750</name>
</gene>